<sequence>MLKEILINDKCKLEERKNQITTELCQLKKALEENQNKSIDADDKKAIQEYLSGRITKNRCCLAIVEDRLDLVMRFLAEIKRGGIRMGPIEAMVQDIINKKVLEDFPQIQLPAVMKARITKVTPLTTEYNFDNLKINDVDAGRIFEAKINGTWFIYNLKILTKDGDIDTRFPEIPGVKSQVQIKAGDTAAIMLLYGELIPYIIGEVG</sequence>
<evidence type="ECO:0000313" key="1">
    <source>
        <dbReference type="EMBL" id="CUP39019.1"/>
    </source>
</evidence>
<proteinExistence type="predicted"/>
<dbReference type="Proteomes" id="UP000095651">
    <property type="component" value="Unassembled WGS sequence"/>
</dbReference>
<dbReference type="EMBL" id="CYZE01000028">
    <property type="protein sequence ID" value="CUP39019.1"/>
    <property type="molecule type" value="Genomic_DNA"/>
</dbReference>
<reference evidence="1 2" key="1">
    <citation type="submission" date="2015-09" db="EMBL/GenBank/DDBJ databases">
        <authorList>
            <consortium name="Pathogen Informatics"/>
        </authorList>
    </citation>
    <scope>NUCLEOTIDE SEQUENCE [LARGE SCALE GENOMIC DNA]</scope>
    <source>
        <strain evidence="1 2">2789STDY5608850</strain>
    </source>
</reference>
<dbReference type="AlphaFoldDB" id="A0A174MZ93"/>
<organism evidence="1 2">
    <name type="scientific">Hungatella hathewayi</name>
    <dbReference type="NCBI Taxonomy" id="154046"/>
    <lineage>
        <taxon>Bacteria</taxon>
        <taxon>Bacillati</taxon>
        <taxon>Bacillota</taxon>
        <taxon>Clostridia</taxon>
        <taxon>Lachnospirales</taxon>
        <taxon>Lachnospiraceae</taxon>
        <taxon>Hungatella</taxon>
    </lineage>
</organism>
<evidence type="ECO:0000313" key="2">
    <source>
        <dbReference type="Proteomes" id="UP000095651"/>
    </source>
</evidence>
<dbReference type="RefSeq" id="WP_242868008.1">
    <property type="nucleotide sequence ID" value="NZ_CABIXC010000028.1"/>
</dbReference>
<accession>A0A174MZ93</accession>
<gene>
    <name evidence="1" type="ORF">ERS852407_05796</name>
</gene>
<name>A0A174MZ93_9FIRM</name>
<protein>
    <submittedName>
        <fullName evidence="1">Uncharacterized protein</fullName>
    </submittedName>
</protein>